<evidence type="ECO:0000256" key="1">
    <source>
        <dbReference type="SAM" id="Phobius"/>
    </source>
</evidence>
<organism evidence="2 3">
    <name type="scientific">Pedococcus aerophilus</name>
    <dbReference type="NCBI Taxonomy" id="436356"/>
    <lineage>
        <taxon>Bacteria</taxon>
        <taxon>Bacillati</taxon>
        <taxon>Actinomycetota</taxon>
        <taxon>Actinomycetes</taxon>
        <taxon>Micrococcales</taxon>
        <taxon>Intrasporangiaceae</taxon>
        <taxon>Pedococcus</taxon>
    </lineage>
</organism>
<dbReference type="RefSeq" id="WP_344192542.1">
    <property type="nucleotide sequence ID" value="NZ_BAAARN010000001.1"/>
</dbReference>
<gene>
    <name evidence="2" type="ORF">GCM10009867_19180</name>
</gene>
<feature type="transmembrane region" description="Helical" evidence="1">
    <location>
        <begin position="6"/>
        <end position="28"/>
    </location>
</feature>
<evidence type="ECO:0000313" key="3">
    <source>
        <dbReference type="Proteomes" id="UP001501326"/>
    </source>
</evidence>
<keyword evidence="1" id="KW-0812">Transmembrane</keyword>
<comment type="caution">
    <text evidence="2">The sequence shown here is derived from an EMBL/GenBank/DDBJ whole genome shotgun (WGS) entry which is preliminary data.</text>
</comment>
<evidence type="ECO:0000313" key="2">
    <source>
        <dbReference type="EMBL" id="GAA2735866.1"/>
    </source>
</evidence>
<proteinExistence type="predicted"/>
<name>A0ABN3UMS6_9MICO</name>
<protein>
    <submittedName>
        <fullName evidence="2">Uncharacterized protein</fullName>
    </submittedName>
</protein>
<keyword evidence="1" id="KW-0472">Membrane</keyword>
<keyword evidence="3" id="KW-1185">Reference proteome</keyword>
<reference evidence="2 3" key="1">
    <citation type="journal article" date="2019" name="Int. J. Syst. Evol. Microbiol.">
        <title>The Global Catalogue of Microorganisms (GCM) 10K type strain sequencing project: providing services to taxonomists for standard genome sequencing and annotation.</title>
        <authorList>
            <consortium name="The Broad Institute Genomics Platform"/>
            <consortium name="The Broad Institute Genome Sequencing Center for Infectious Disease"/>
            <person name="Wu L."/>
            <person name="Ma J."/>
        </authorList>
    </citation>
    <scope>NUCLEOTIDE SEQUENCE [LARGE SCALE GENOMIC DNA]</scope>
    <source>
        <strain evidence="2 3">JCM 16378</strain>
    </source>
</reference>
<keyword evidence="1" id="KW-1133">Transmembrane helix</keyword>
<sequence>MSRPKRNLFTILGWFVWKLLAVVGLPLAKKKIRERRSAPRR</sequence>
<accession>A0ABN3UMS6</accession>
<dbReference type="EMBL" id="BAAARN010000001">
    <property type="protein sequence ID" value="GAA2735866.1"/>
    <property type="molecule type" value="Genomic_DNA"/>
</dbReference>
<dbReference type="Proteomes" id="UP001501326">
    <property type="component" value="Unassembled WGS sequence"/>
</dbReference>